<evidence type="ECO:0000313" key="1">
    <source>
        <dbReference type="EMBL" id="KTB41511.1"/>
    </source>
</evidence>
<protein>
    <submittedName>
        <fullName evidence="1">Uncharacterized protein</fullName>
    </submittedName>
</protein>
<comment type="caution">
    <text evidence="1">The sequence shown here is derived from an EMBL/GenBank/DDBJ whole genome shotgun (WGS) entry which is preliminary data.</text>
</comment>
<proteinExistence type="predicted"/>
<organism evidence="1 2">
    <name type="scientific">Moniliophthora roreri</name>
    <name type="common">Frosty pod rot fungus</name>
    <name type="synonym">Monilia roreri</name>
    <dbReference type="NCBI Taxonomy" id="221103"/>
    <lineage>
        <taxon>Eukaryota</taxon>
        <taxon>Fungi</taxon>
        <taxon>Dikarya</taxon>
        <taxon>Basidiomycota</taxon>
        <taxon>Agaricomycotina</taxon>
        <taxon>Agaricomycetes</taxon>
        <taxon>Agaricomycetidae</taxon>
        <taxon>Agaricales</taxon>
        <taxon>Marasmiineae</taxon>
        <taxon>Marasmiaceae</taxon>
        <taxon>Moniliophthora</taxon>
    </lineage>
</organism>
<evidence type="ECO:0000313" key="2">
    <source>
        <dbReference type="Proteomes" id="UP000054988"/>
    </source>
</evidence>
<gene>
    <name evidence="1" type="ORF">WG66_5914</name>
</gene>
<reference evidence="1 2" key="1">
    <citation type="submission" date="2015-12" db="EMBL/GenBank/DDBJ databases">
        <title>Draft genome sequence of Moniliophthora roreri, the causal agent of frosty pod rot of cacao.</title>
        <authorList>
            <person name="Aime M.C."/>
            <person name="Diaz-Valderrama J.R."/>
            <person name="Kijpornyongpan T."/>
            <person name="Phillips-Mora W."/>
        </authorList>
    </citation>
    <scope>NUCLEOTIDE SEQUENCE [LARGE SCALE GENOMIC DNA]</scope>
    <source>
        <strain evidence="1 2">MCA 2952</strain>
    </source>
</reference>
<name>A0A0W0FYU0_MONRR</name>
<sequence length="12" mass="1439">MAKLVEQRDSYV</sequence>
<dbReference type="Proteomes" id="UP000054988">
    <property type="component" value="Unassembled WGS sequence"/>
</dbReference>
<accession>A0A0W0FYU0</accession>
<dbReference type="EMBL" id="LATX01001448">
    <property type="protein sequence ID" value="KTB41511.1"/>
    <property type="molecule type" value="Genomic_DNA"/>
</dbReference>